<feature type="domain" description="DUF7730" evidence="1">
    <location>
        <begin position="9"/>
        <end position="107"/>
    </location>
</feature>
<evidence type="ECO:0000313" key="2">
    <source>
        <dbReference type="EMBL" id="KAF2004644.1"/>
    </source>
</evidence>
<sequence>MMKRKRTDDQSGSLFFRLPAEIRVGVYEYLIGVEPIHIVLSTEKAKAKGKEKQKLCSFRCKNPSTCHTTPYGIGHCFISKPQCYQPQYHTPGIGIIPVLQTCRRMYVSLPNLIHTITPPTTYHQANQPCPQLHRTHIPPLLHPHL</sequence>
<name>A0A6A5WUL3_9PLEO</name>
<reference evidence="2" key="1">
    <citation type="journal article" date="2020" name="Stud. Mycol.">
        <title>101 Dothideomycetes genomes: a test case for predicting lifestyles and emergence of pathogens.</title>
        <authorList>
            <person name="Haridas S."/>
            <person name="Albert R."/>
            <person name="Binder M."/>
            <person name="Bloem J."/>
            <person name="Labutti K."/>
            <person name="Salamov A."/>
            <person name="Andreopoulos B."/>
            <person name="Baker S."/>
            <person name="Barry K."/>
            <person name="Bills G."/>
            <person name="Bluhm B."/>
            <person name="Cannon C."/>
            <person name="Castanera R."/>
            <person name="Culley D."/>
            <person name="Daum C."/>
            <person name="Ezra D."/>
            <person name="Gonzalez J."/>
            <person name="Henrissat B."/>
            <person name="Kuo A."/>
            <person name="Liang C."/>
            <person name="Lipzen A."/>
            <person name="Lutzoni F."/>
            <person name="Magnuson J."/>
            <person name="Mondo S."/>
            <person name="Nolan M."/>
            <person name="Ohm R."/>
            <person name="Pangilinan J."/>
            <person name="Park H.-J."/>
            <person name="Ramirez L."/>
            <person name="Alfaro M."/>
            <person name="Sun H."/>
            <person name="Tritt A."/>
            <person name="Yoshinaga Y."/>
            <person name="Zwiers L.-H."/>
            <person name="Turgeon B."/>
            <person name="Goodwin S."/>
            <person name="Spatafora J."/>
            <person name="Crous P."/>
            <person name="Grigoriev I."/>
        </authorList>
    </citation>
    <scope>NUCLEOTIDE SEQUENCE</scope>
    <source>
        <strain evidence="2">CBS 123094</strain>
    </source>
</reference>
<proteinExistence type="predicted"/>
<feature type="non-terminal residue" evidence="2">
    <location>
        <position position="1"/>
    </location>
</feature>
<dbReference type="OrthoDB" id="5413827at2759"/>
<keyword evidence="3" id="KW-1185">Reference proteome</keyword>
<dbReference type="AlphaFoldDB" id="A0A6A5WUL3"/>
<gene>
    <name evidence="2" type="ORF">P154DRAFT_519134</name>
</gene>
<dbReference type="InterPro" id="IPR056632">
    <property type="entry name" value="DUF7730"/>
</dbReference>
<evidence type="ECO:0000259" key="1">
    <source>
        <dbReference type="Pfam" id="PF24864"/>
    </source>
</evidence>
<organism evidence="2 3">
    <name type="scientific">Amniculicola lignicola CBS 123094</name>
    <dbReference type="NCBI Taxonomy" id="1392246"/>
    <lineage>
        <taxon>Eukaryota</taxon>
        <taxon>Fungi</taxon>
        <taxon>Dikarya</taxon>
        <taxon>Ascomycota</taxon>
        <taxon>Pezizomycotina</taxon>
        <taxon>Dothideomycetes</taxon>
        <taxon>Pleosporomycetidae</taxon>
        <taxon>Pleosporales</taxon>
        <taxon>Amniculicolaceae</taxon>
        <taxon>Amniculicola</taxon>
    </lineage>
</organism>
<accession>A0A6A5WUL3</accession>
<dbReference type="Pfam" id="PF24864">
    <property type="entry name" value="DUF7730"/>
    <property type="match status" value="1"/>
</dbReference>
<protein>
    <recommendedName>
        <fullName evidence="1">DUF7730 domain-containing protein</fullName>
    </recommendedName>
</protein>
<evidence type="ECO:0000313" key="3">
    <source>
        <dbReference type="Proteomes" id="UP000799779"/>
    </source>
</evidence>
<dbReference type="EMBL" id="ML977566">
    <property type="protein sequence ID" value="KAF2004644.1"/>
    <property type="molecule type" value="Genomic_DNA"/>
</dbReference>
<dbReference type="Proteomes" id="UP000799779">
    <property type="component" value="Unassembled WGS sequence"/>
</dbReference>